<feature type="non-terminal residue" evidence="1">
    <location>
        <position position="42"/>
    </location>
</feature>
<dbReference type="Proteomes" id="UP000008237">
    <property type="component" value="Unassembled WGS sequence"/>
</dbReference>
<name>E2BMF4_HARSA</name>
<sequence length="42" mass="5024">IQRCVAVKRIQTRLSLKVYSKFLGPYQITRILRNDRYIVNSL</sequence>
<feature type="non-terminal residue" evidence="1">
    <location>
        <position position="1"/>
    </location>
</feature>
<dbReference type="EMBL" id="GL449209">
    <property type="protein sequence ID" value="EFN83129.1"/>
    <property type="molecule type" value="Genomic_DNA"/>
</dbReference>
<proteinExistence type="predicted"/>
<gene>
    <name evidence="1" type="ORF">EAI_02984</name>
</gene>
<evidence type="ECO:0000313" key="1">
    <source>
        <dbReference type="EMBL" id="EFN83129.1"/>
    </source>
</evidence>
<keyword evidence="2" id="KW-1185">Reference proteome</keyword>
<evidence type="ECO:0000313" key="2">
    <source>
        <dbReference type="Proteomes" id="UP000008237"/>
    </source>
</evidence>
<dbReference type="InParanoid" id="E2BMF4"/>
<organism evidence="2">
    <name type="scientific">Harpegnathos saltator</name>
    <name type="common">Jerdon's jumping ant</name>
    <dbReference type="NCBI Taxonomy" id="610380"/>
    <lineage>
        <taxon>Eukaryota</taxon>
        <taxon>Metazoa</taxon>
        <taxon>Ecdysozoa</taxon>
        <taxon>Arthropoda</taxon>
        <taxon>Hexapoda</taxon>
        <taxon>Insecta</taxon>
        <taxon>Pterygota</taxon>
        <taxon>Neoptera</taxon>
        <taxon>Endopterygota</taxon>
        <taxon>Hymenoptera</taxon>
        <taxon>Apocrita</taxon>
        <taxon>Aculeata</taxon>
        <taxon>Formicoidea</taxon>
        <taxon>Formicidae</taxon>
        <taxon>Ponerinae</taxon>
        <taxon>Ponerini</taxon>
        <taxon>Harpegnathos</taxon>
    </lineage>
</organism>
<protein>
    <submittedName>
        <fullName evidence="1">Uncharacterized protein</fullName>
    </submittedName>
</protein>
<reference evidence="1 2" key="1">
    <citation type="journal article" date="2010" name="Science">
        <title>Genomic comparison of the ants Camponotus floridanus and Harpegnathos saltator.</title>
        <authorList>
            <person name="Bonasio R."/>
            <person name="Zhang G."/>
            <person name="Ye C."/>
            <person name="Mutti N.S."/>
            <person name="Fang X."/>
            <person name="Qin N."/>
            <person name="Donahue G."/>
            <person name="Yang P."/>
            <person name="Li Q."/>
            <person name="Li C."/>
            <person name="Zhang P."/>
            <person name="Huang Z."/>
            <person name="Berger S.L."/>
            <person name="Reinberg D."/>
            <person name="Wang J."/>
            <person name="Liebig J."/>
        </authorList>
    </citation>
    <scope>NUCLEOTIDE SEQUENCE [LARGE SCALE GENOMIC DNA]</scope>
    <source>
        <strain evidence="1 2">R22 G/1</strain>
    </source>
</reference>
<dbReference type="AlphaFoldDB" id="E2BMF4"/>
<accession>E2BMF4</accession>